<protein>
    <submittedName>
        <fullName evidence="1">General transcription factor IIF subunit 2</fullName>
    </submittedName>
</protein>
<evidence type="ECO:0000313" key="2">
    <source>
        <dbReference type="Proteomes" id="UP000324222"/>
    </source>
</evidence>
<dbReference type="OrthoDB" id="6350548at2759"/>
<name>A0A5B7I1K0_PORTR</name>
<accession>A0A5B7I1K0</accession>
<dbReference type="AlphaFoldDB" id="A0A5B7I1K0"/>
<dbReference type="Proteomes" id="UP000324222">
    <property type="component" value="Unassembled WGS sequence"/>
</dbReference>
<organism evidence="1 2">
    <name type="scientific">Portunus trituberculatus</name>
    <name type="common">Swimming crab</name>
    <name type="synonym">Neptunus trituberculatus</name>
    <dbReference type="NCBI Taxonomy" id="210409"/>
    <lineage>
        <taxon>Eukaryota</taxon>
        <taxon>Metazoa</taxon>
        <taxon>Ecdysozoa</taxon>
        <taxon>Arthropoda</taxon>
        <taxon>Crustacea</taxon>
        <taxon>Multicrustacea</taxon>
        <taxon>Malacostraca</taxon>
        <taxon>Eumalacostraca</taxon>
        <taxon>Eucarida</taxon>
        <taxon>Decapoda</taxon>
        <taxon>Pleocyemata</taxon>
        <taxon>Brachyura</taxon>
        <taxon>Eubrachyura</taxon>
        <taxon>Portunoidea</taxon>
        <taxon>Portunidae</taxon>
        <taxon>Portuninae</taxon>
        <taxon>Portunus</taxon>
    </lineage>
</organism>
<keyword evidence="2" id="KW-1185">Reference proteome</keyword>
<sequence length="74" mass="8562">MEGQVIQKFECQPVVDSYYYNQKKAAALIASQPHRKAEFISRPVQSYKPKTRHKVHVSFVAKQMNIFCVFACVL</sequence>
<proteinExistence type="predicted"/>
<comment type="caution">
    <text evidence="1">The sequence shown here is derived from an EMBL/GenBank/DDBJ whole genome shotgun (WGS) entry which is preliminary data.</text>
</comment>
<gene>
    <name evidence="1" type="ORF">E2C01_070233</name>
</gene>
<reference evidence="1 2" key="1">
    <citation type="submission" date="2019-05" db="EMBL/GenBank/DDBJ databases">
        <title>Another draft genome of Portunus trituberculatus and its Hox gene families provides insights of decapod evolution.</title>
        <authorList>
            <person name="Jeong J.-H."/>
            <person name="Song I."/>
            <person name="Kim S."/>
            <person name="Choi T."/>
            <person name="Kim D."/>
            <person name="Ryu S."/>
            <person name="Kim W."/>
        </authorList>
    </citation>
    <scope>NUCLEOTIDE SEQUENCE [LARGE SCALE GENOMIC DNA]</scope>
    <source>
        <tissue evidence="1">Muscle</tissue>
    </source>
</reference>
<evidence type="ECO:0000313" key="1">
    <source>
        <dbReference type="EMBL" id="MPC75836.1"/>
    </source>
</evidence>
<dbReference type="EMBL" id="VSRR010041980">
    <property type="protein sequence ID" value="MPC75836.1"/>
    <property type="molecule type" value="Genomic_DNA"/>
</dbReference>